<evidence type="ECO:0000256" key="1">
    <source>
        <dbReference type="SAM" id="Phobius"/>
    </source>
</evidence>
<reference evidence="2" key="1">
    <citation type="submission" date="2017-01" db="EMBL/GenBank/DDBJ databases">
        <title>Draft genome sequence of uncultured bacilliform virus purified from snow crab.</title>
        <authorList>
            <person name="Takano T."/>
        </authorList>
    </citation>
    <scope>NUCLEOTIDE SEQUENCE</scope>
    <source>
        <strain evidence="2">Isolate_1</strain>
    </source>
</reference>
<comment type="caution">
    <text evidence="2">The sequence shown here is derived from an EMBL/GenBank/DDBJ whole genome shotgun (WGS) entry which is preliminary data.</text>
</comment>
<gene>
    <name evidence="2" type="ORF">SCV_045</name>
</gene>
<sequence>MTDITYNEMNDKEERYVLSRRRAVFFVFLVGLVMLSLMFLLRMDVDINHNALGEQSNIVEKVTPVLPGPVATAIDGSPTDDAEERLAVSGAVQRNQQDPSLLVASLLGSLYNRTDFIHHKNNSV</sequence>
<keyword evidence="1" id="KW-1133">Transmembrane helix</keyword>
<feature type="transmembrane region" description="Helical" evidence="1">
    <location>
        <begin position="23"/>
        <end position="41"/>
    </location>
</feature>
<keyword evidence="1" id="KW-0812">Transmembrane</keyword>
<dbReference type="EMBL" id="BDLS01000002">
    <property type="protein sequence ID" value="GAV93169.1"/>
    <property type="molecule type" value="Genomic_DNA"/>
</dbReference>
<accession>A0A1Q3DLB1</accession>
<name>A0A1Q3DLB1_9VIRU</name>
<proteinExistence type="predicted"/>
<organism evidence="2">
    <name type="scientific">Chionoecetes opilio bacilliform virus</name>
    <dbReference type="NCBI Taxonomy" id="1825681"/>
    <lineage>
        <taxon>Viruses</taxon>
        <taxon>Viruses incertae sedis</taxon>
        <taxon>Naldaviricetes</taxon>
        <taxon>Nimaviridae</taxon>
    </lineage>
</organism>
<keyword evidence="1" id="KW-0472">Membrane</keyword>
<evidence type="ECO:0000313" key="2">
    <source>
        <dbReference type="EMBL" id="GAV93169.1"/>
    </source>
</evidence>
<protein>
    <submittedName>
        <fullName evidence="2">Uncharacterized protein</fullName>
    </submittedName>
</protein>